<dbReference type="SUPFAM" id="SSF54001">
    <property type="entry name" value="Cysteine proteinases"/>
    <property type="match status" value="1"/>
</dbReference>
<sequence length="290" mass="33279">MLKPEETQAYLKRLGITEIEPPTLSYLCKLQQAHVENITWQTIDIVSGNPAPIDLHSSIQLMINDRSGYCFHLNGAFGELLRALGYQVSWHRAGVQPHGQEPRINGFHLGLTVALLNERQDEEIWIADVGLGDMPYGPLPIRAGSYTQGPFQYQVTPSAIDPNGWRMVHDPLGSSVGVDYERESLQTIEEFIPNHEIYSLSPDSPWINLFLVRSRHAEGSNELRGCIWKKREGDHIEKTEILTKSMWLEVLGDIFHEKLVNYGPIERDELWKRVWHLHEQWKKAQEEAVQ</sequence>
<protein>
    <submittedName>
        <fullName evidence="2">Arylamine N-acetyltransferase</fullName>
    </submittedName>
</protein>
<dbReference type="EMBL" id="JBHHMI010000003">
    <property type="protein sequence ID" value="MFB5266047.1"/>
    <property type="molecule type" value="Genomic_DNA"/>
</dbReference>
<evidence type="ECO:0000313" key="3">
    <source>
        <dbReference type="Proteomes" id="UP001580346"/>
    </source>
</evidence>
<evidence type="ECO:0000313" key="2">
    <source>
        <dbReference type="EMBL" id="MFB5266047.1"/>
    </source>
</evidence>
<dbReference type="Pfam" id="PF00797">
    <property type="entry name" value="Acetyltransf_2"/>
    <property type="match status" value="1"/>
</dbReference>
<dbReference type="Gene3D" id="2.40.128.150">
    <property type="entry name" value="Cysteine proteinases"/>
    <property type="match status" value="1"/>
</dbReference>
<dbReference type="Gene3D" id="3.30.2140.10">
    <property type="entry name" value="Arylamine N-acetyltransferase"/>
    <property type="match status" value="1"/>
</dbReference>
<comment type="caution">
    <text evidence="2">The sequence shown here is derived from an EMBL/GenBank/DDBJ whole genome shotgun (WGS) entry which is preliminary data.</text>
</comment>
<evidence type="ECO:0000256" key="1">
    <source>
        <dbReference type="ARBA" id="ARBA00006547"/>
    </source>
</evidence>
<dbReference type="Proteomes" id="UP001580346">
    <property type="component" value="Unassembled WGS sequence"/>
</dbReference>
<gene>
    <name evidence="2" type="ORF">ACE41H_04495</name>
</gene>
<name>A0ABV5APC4_9BACL</name>
<dbReference type="PANTHER" id="PTHR11786">
    <property type="entry name" value="N-HYDROXYARYLAMINE O-ACETYLTRANSFERASE"/>
    <property type="match status" value="1"/>
</dbReference>
<dbReference type="RefSeq" id="WP_375353616.1">
    <property type="nucleotide sequence ID" value="NZ_JBHHMI010000003.1"/>
</dbReference>
<comment type="similarity">
    <text evidence="1">Belongs to the arylamine N-acetyltransferase family.</text>
</comment>
<organism evidence="2 3">
    <name type="scientific">Paenibacillus enshidis</name>
    <dbReference type="NCBI Taxonomy" id="1458439"/>
    <lineage>
        <taxon>Bacteria</taxon>
        <taxon>Bacillati</taxon>
        <taxon>Bacillota</taxon>
        <taxon>Bacilli</taxon>
        <taxon>Bacillales</taxon>
        <taxon>Paenibacillaceae</taxon>
        <taxon>Paenibacillus</taxon>
    </lineage>
</organism>
<reference evidence="2 3" key="1">
    <citation type="submission" date="2024-09" db="EMBL/GenBank/DDBJ databases">
        <title>Paenibacillus zeirhizospherea sp. nov., isolated from surface of the maize (Zea mays) roots in a horticulture field, Hungary.</title>
        <authorList>
            <person name="Marton D."/>
            <person name="Farkas M."/>
            <person name="Bedics A."/>
            <person name="Toth E."/>
            <person name="Tancsics A."/>
            <person name="Boka K."/>
            <person name="Maroti G."/>
            <person name="Kriszt B."/>
            <person name="Cserhati M."/>
        </authorList>
    </citation>
    <scope>NUCLEOTIDE SEQUENCE [LARGE SCALE GENOMIC DNA]</scope>
    <source>
        <strain evidence="2 3">KCTC 33519</strain>
    </source>
</reference>
<dbReference type="InterPro" id="IPR001447">
    <property type="entry name" value="Arylamine_N-AcTrfase"/>
</dbReference>
<proteinExistence type="inferred from homology"/>
<dbReference type="InterPro" id="IPR038765">
    <property type="entry name" value="Papain-like_cys_pep_sf"/>
</dbReference>
<dbReference type="PANTHER" id="PTHR11786:SF0">
    <property type="entry name" value="ARYLAMINE N-ACETYLTRANSFERASE 4-RELATED"/>
    <property type="match status" value="1"/>
</dbReference>
<keyword evidence="3" id="KW-1185">Reference proteome</keyword>
<accession>A0ABV5APC4</accession>